<dbReference type="RefSeq" id="XP_043033466.1">
    <property type="nucleotide sequence ID" value="XM_043179647.1"/>
</dbReference>
<dbReference type="Proteomes" id="UP000812287">
    <property type="component" value="Unassembled WGS sequence"/>
</dbReference>
<accession>A0A9P7VFF8</accession>
<feature type="compositionally biased region" description="Polar residues" evidence="1">
    <location>
        <begin position="474"/>
        <end position="484"/>
    </location>
</feature>
<dbReference type="OrthoDB" id="3053652at2759"/>
<evidence type="ECO:0008006" key="4">
    <source>
        <dbReference type="Google" id="ProtNLM"/>
    </source>
</evidence>
<comment type="caution">
    <text evidence="2">The sequence shown here is derived from an EMBL/GenBank/DDBJ whole genome shotgun (WGS) entry which is preliminary data.</text>
</comment>
<proteinExistence type="predicted"/>
<name>A0A9P7VFF8_9AGAR</name>
<feature type="region of interest" description="Disordered" evidence="1">
    <location>
        <begin position="466"/>
        <end position="510"/>
    </location>
</feature>
<dbReference type="Gene3D" id="3.80.10.10">
    <property type="entry name" value="Ribonuclease Inhibitor"/>
    <property type="match status" value="1"/>
</dbReference>
<keyword evidence="3" id="KW-1185">Reference proteome</keyword>
<dbReference type="InterPro" id="IPR032675">
    <property type="entry name" value="LRR_dom_sf"/>
</dbReference>
<feature type="compositionally biased region" description="Acidic residues" evidence="1">
    <location>
        <begin position="487"/>
        <end position="498"/>
    </location>
</feature>
<dbReference type="EMBL" id="MU250579">
    <property type="protein sequence ID" value="KAG7439966.1"/>
    <property type="molecule type" value="Genomic_DNA"/>
</dbReference>
<sequence length="543" mass="61589">MAASACTMTSEELMDALMYRIQRNAVKWNTCKLNKMEKRLQTAIAVARGARNSLQPVNRIPPEILAVIFSMTQHHLPSFLPLVGPQSAYDKAADWFCVLRVCRHWRGIRSADSLLTVVAGSLPRIRELHADFWDTGTLLGSSNFLTGAGVPNLMPKLKQLCLGYFTSWPKRYFTNLTHLCLYNQDQLLRPCTSDFLDILESSPQLESLALIDAGRTRPFSDDVPLVLPGRLVALDCLQELSMNNCSGIFAITRLLSHLSLPKLADMHFWGSSLTSRGEEELSSLFPSDIFYLDNLQDIRECRVIEYDDDNSFVDIVSVVDGVLYVKGNMVIPQFATIPLRFPLSNVKSLLFESNPLNTVNPIYSRQVGMISQMWRDTFDHLLAIENLTIRPISVDEIKLILEDLYPCREVNIAVPCPHLASIRLEKYTVDMSTYLAFFLAVLAEERRGIESVEIVSLNKDPRAKNTWRSHWDQPYNNSIGNDSNLDPGEEDSDDEDEVHDNRPMTRSDGMVALKRRVRDVTQRTRTRAYAKWVPAGWPAQAYL</sequence>
<evidence type="ECO:0000313" key="3">
    <source>
        <dbReference type="Proteomes" id="UP000812287"/>
    </source>
</evidence>
<evidence type="ECO:0000256" key="1">
    <source>
        <dbReference type="SAM" id="MobiDB-lite"/>
    </source>
</evidence>
<dbReference type="AlphaFoldDB" id="A0A9P7VFF8"/>
<dbReference type="SUPFAM" id="SSF52047">
    <property type="entry name" value="RNI-like"/>
    <property type="match status" value="1"/>
</dbReference>
<protein>
    <recommendedName>
        <fullName evidence="4">F-box domain-containing protein</fullName>
    </recommendedName>
</protein>
<organism evidence="2 3">
    <name type="scientific">Guyanagaster necrorhizus</name>
    <dbReference type="NCBI Taxonomy" id="856835"/>
    <lineage>
        <taxon>Eukaryota</taxon>
        <taxon>Fungi</taxon>
        <taxon>Dikarya</taxon>
        <taxon>Basidiomycota</taxon>
        <taxon>Agaricomycotina</taxon>
        <taxon>Agaricomycetes</taxon>
        <taxon>Agaricomycetidae</taxon>
        <taxon>Agaricales</taxon>
        <taxon>Marasmiineae</taxon>
        <taxon>Physalacriaceae</taxon>
        <taxon>Guyanagaster</taxon>
    </lineage>
</organism>
<reference evidence="2" key="1">
    <citation type="submission" date="2020-11" db="EMBL/GenBank/DDBJ databases">
        <title>Adaptations for nitrogen fixation in a non-lichenized fungal sporocarp promotes dispersal by wood-feeding termites.</title>
        <authorList>
            <consortium name="DOE Joint Genome Institute"/>
            <person name="Koch R.A."/>
            <person name="Yoon G."/>
            <person name="Arayal U."/>
            <person name="Lail K."/>
            <person name="Amirebrahimi M."/>
            <person name="Labutti K."/>
            <person name="Lipzen A."/>
            <person name="Riley R."/>
            <person name="Barry K."/>
            <person name="Henrissat B."/>
            <person name="Grigoriev I.V."/>
            <person name="Herr J.R."/>
            <person name="Aime M.C."/>
        </authorList>
    </citation>
    <scope>NUCLEOTIDE SEQUENCE</scope>
    <source>
        <strain evidence="2">MCA 3950</strain>
    </source>
</reference>
<dbReference type="GeneID" id="66101941"/>
<evidence type="ECO:0000313" key="2">
    <source>
        <dbReference type="EMBL" id="KAG7439966.1"/>
    </source>
</evidence>
<gene>
    <name evidence="2" type="ORF">BT62DRAFT_1081227</name>
</gene>